<proteinExistence type="inferred from homology"/>
<dbReference type="GO" id="GO:0006355">
    <property type="term" value="P:regulation of DNA-templated transcription"/>
    <property type="evidence" value="ECO:0007669"/>
    <property type="project" value="UniProtKB-UniRule"/>
</dbReference>
<evidence type="ECO:0000313" key="6">
    <source>
        <dbReference type="Proteomes" id="UP000237000"/>
    </source>
</evidence>
<keyword evidence="2" id="KW-0479">Metal-binding</keyword>
<dbReference type="PANTHER" id="PTHR31669">
    <property type="entry name" value="PROTEIN FAR1-RELATED SEQUENCE 10-RELATED"/>
    <property type="match status" value="1"/>
</dbReference>
<dbReference type="AlphaFoldDB" id="A0A2P5CL86"/>
<feature type="region of interest" description="Disordered" evidence="3">
    <location>
        <begin position="1"/>
        <end position="22"/>
    </location>
</feature>
<protein>
    <recommendedName>
        <fullName evidence="2">Protein FAR1-RELATED SEQUENCE</fullName>
    </recommendedName>
</protein>
<reference evidence="6" key="1">
    <citation type="submission" date="2016-06" db="EMBL/GenBank/DDBJ databases">
        <title>Parallel loss of symbiosis genes in relatives of nitrogen-fixing non-legume Parasponia.</title>
        <authorList>
            <person name="Van Velzen R."/>
            <person name="Holmer R."/>
            <person name="Bu F."/>
            <person name="Rutten L."/>
            <person name="Van Zeijl A."/>
            <person name="Liu W."/>
            <person name="Santuari L."/>
            <person name="Cao Q."/>
            <person name="Sharma T."/>
            <person name="Shen D."/>
            <person name="Roswanjaya Y."/>
            <person name="Wardhani T."/>
            <person name="Kalhor M.S."/>
            <person name="Jansen J."/>
            <person name="Van den Hoogen J."/>
            <person name="Gungor B."/>
            <person name="Hartog M."/>
            <person name="Hontelez J."/>
            <person name="Verver J."/>
            <person name="Yang W.-C."/>
            <person name="Schijlen E."/>
            <person name="Repin R."/>
            <person name="Schilthuizen M."/>
            <person name="Schranz E."/>
            <person name="Heidstra R."/>
            <person name="Miyata K."/>
            <person name="Fedorova E."/>
            <person name="Kohlen W."/>
            <person name="Bisseling T."/>
            <person name="Smit S."/>
            <person name="Geurts R."/>
        </authorList>
    </citation>
    <scope>NUCLEOTIDE SEQUENCE [LARGE SCALE GENOMIC DNA]</scope>
    <source>
        <strain evidence="6">cv. RG33-2</strain>
    </source>
</reference>
<organism evidence="5 6">
    <name type="scientific">Trema orientale</name>
    <name type="common">Charcoal tree</name>
    <name type="synonym">Celtis orientalis</name>
    <dbReference type="NCBI Taxonomy" id="63057"/>
    <lineage>
        <taxon>Eukaryota</taxon>
        <taxon>Viridiplantae</taxon>
        <taxon>Streptophyta</taxon>
        <taxon>Embryophyta</taxon>
        <taxon>Tracheophyta</taxon>
        <taxon>Spermatophyta</taxon>
        <taxon>Magnoliopsida</taxon>
        <taxon>eudicotyledons</taxon>
        <taxon>Gunneridae</taxon>
        <taxon>Pentapetalae</taxon>
        <taxon>rosids</taxon>
        <taxon>fabids</taxon>
        <taxon>Rosales</taxon>
        <taxon>Cannabaceae</taxon>
        <taxon>Trema</taxon>
    </lineage>
</organism>
<evidence type="ECO:0000256" key="3">
    <source>
        <dbReference type="SAM" id="MobiDB-lite"/>
    </source>
</evidence>
<dbReference type="EMBL" id="JXTC01000353">
    <property type="protein sequence ID" value="PON61796.1"/>
    <property type="molecule type" value="Genomic_DNA"/>
</dbReference>
<comment type="caution">
    <text evidence="5">The sequence shown here is derived from an EMBL/GenBank/DDBJ whole genome shotgun (WGS) entry which is preliminary data.</text>
</comment>
<evidence type="ECO:0000256" key="1">
    <source>
        <dbReference type="PROSITE-ProRule" id="PRU00325"/>
    </source>
</evidence>
<keyword evidence="6" id="KW-1185">Reference proteome</keyword>
<keyword evidence="2" id="KW-0862">Zinc</keyword>
<dbReference type="PANTHER" id="PTHR31669:SF292">
    <property type="entry name" value="OS02G0262500 PROTEIN"/>
    <property type="match status" value="1"/>
</dbReference>
<feature type="domain" description="SWIM-type" evidence="4">
    <location>
        <begin position="225"/>
        <end position="257"/>
    </location>
</feature>
<dbReference type="STRING" id="63057.A0A2P5CL86"/>
<keyword evidence="1 2" id="KW-0863">Zinc-finger</keyword>
<dbReference type="OrthoDB" id="1194474at2759"/>
<comment type="similarity">
    <text evidence="2">Belongs to the FHY3/FAR1 family.</text>
</comment>
<feature type="compositionally biased region" description="Polar residues" evidence="3">
    <location>
        <begin position="8"/>
        <end position="22"/>
    </location>
</feature>
<dbReference type="InterPro" id="IPR007527">
    <property type="entry name" value="Znf_SWIM"/>
</dbReference>
<dbReference type="InParanoid" id="A0A2P5CL86"/>
<accession>A0A2P5CL86</accession>
<dbReference type="GO" id="GO:0005634">
    <property type="term" value="C:nucleus"/>
    <property type="evidence" value="ECO:0007669"/>
    <property type="project" value="UniProtKB-SubCell"/>
</dbReference>
<evidence type="ECO:0000313" key="5">
    <source>
        <dbReference type="EMBL" id="PON61796.1"/>
    </source>
</evidence>
<dbReference type="InterPro" id="IPR031052">
    <property type="entry name" value="FHY3/FAR1"/>
</dbReference>
<dbReference type="PROSITE" id="PS50966">
    <property type="entry name" value="ZF_SWIM"/>
    <property type="match status" value="1"/>
</dbReference>
<dbReference type="GO" id="GO:0008270">
    <property type="term" value="F:zinc ion binding"/>
    <property type="evidence" value="ECO:0007669"/>
    <property type="project" value="UniProtKB-UniRule"/>
</dbReference>
<comment type="function">
    <text evidence="2">Putative transcription activator involved in regulating light control of development.</text>
</comment>
<gene>
    <name evidence="5" type="ORF">TorRG33x02_280860</name>
</gene>
<comment type="subcellular location">
    <subcellularLocation>
        <location evidence="2">Nucleus</location>
    </subcellularLocation>
</comment>
<sequence length="356" mass="41206">MEDDVEHSNTGNFGRDGNQNAAQLNSEGKKCFNFEANDSDENVEEDYIESVDRSGVSYGPDDKFEEEWTQLLERFGLENNAWCKSLYNKKTSWAETFLRDHYFGGMTTTSRCESMNSLLKGKVEKDMSLVGIVKALDRTLSWLRHREAKEDFESLHTSPVLGESNMLVLEKQAASIYTRRMFNRVRHQIKREGKYRVTPDSRCDDLLIFKLTKYGEYSSKRSVLYNTVTGEFKCQCNYFPTNGIPCRHMFAVMKEMNVTEIPDCLIQWQWTMHAREKLSKVTDIAPRCNKSCSEESARFGYMNNLGAQMAYYSAKSETLFKMGEEMMLKSIASLKSSWEGVGDKTEENVYNYLFIY</sequence>
<name>A0A2P5CL86_TREOI</name>
<evidence type="ECO:0000259" key="4">
    <source>
        <dbReference type="PROSITE" id="PS50966"/>
    </source>
</evidence>
<dbReference type="Proteomes" id="UP000237000">
    <property type="component" value="Unassembled WGS sequence"/>
</dbReference>
<keyword evidence="2" id="KW-0539">Nucleus</keyword>
<evidence type="ECO:0000256" key="2">
    <source>
        <dbReference type="RuleBase" id="RU367018"/>
    </source>
</evidence>